<dbReference type="Pfam" id="PF07004">
    <property type="entry name" value="SHIPPO-rpt"/>
    <property type="match status" value="4"/>
</dbReference>
<protein>
    <recommendedName>
        <fullName evidence="4">ODF3A protein</fullName>
    </recommendedName>
</protein>
<dbReference type="AlphaFoldDB" id="A0A8D2NTJ6"/>
<evidence type="ECO:0000313" key="3">
    <source>
        <dbReference type="Proteomes" id="UP000694401"/>
    </source>
</evidence>
<dbReference type="Proteomes" id="UP000694401">
    <property type="component" value="Unassembled WGS sequence"/>
</dbReference>
<keyword evidence="3" id="KW-1185">Reference proteome</keyword>
<organism evidence="2 3">
    <name type="scientific">Zosterops lateralis melanops</name>
    <dbReference type="NCBI Taxonomy" id="1220523"/>
    <lineage>
        <taxon>Eukaryota</taxon>
        <taxon>Metazoa</taxon>
        <taxon>Chordata</taxon>
        <taxon>Craniata</taxon>
        <taxon>Vertebrata</taxon>
        <taxon>Euteleostomi</taxon>
        <taxon>Archelosauria</taxon>
        <taxon>Archosauria</taxon>
        <taxon>Dinosauria</taxon>
        <taxon>Saurischia</taxon>
        <taxon>Theropoda</taxon>
        <taxon>Coelurosauria</taxon>
        <taxon>Aves</taxon>
        <taxon>Neognathae</taxon>
        <taxon>Neoaves</taxon>
        <taxon>Telluraves</taxon>
        <taxon>Australaves</taxon>
        <taxon>Passeriformes</taxon>
        <taxon>Sylvioidea</taxon>
        <taxon>Zosteropidae</taxon>
        <taxon>Zosterops</taxon>
    </lineage>
</organism>
<accession>A0A8D2NTJ6</accession>
<evidence type="ECO:0000313" key="2">
    <source>
        <dbReference type="Ensembl" id="ENSZLMP00000004702.1"/>
    </source>
</evidence>
<name>A0A8D2NTJ6_ZOSLA</name>
<proteinExistence type="predicted"/>
<feature type="region of interest" description="Disordered" evidence="1">
    <location>
        <begin position="86"/>
        <end position="111"/>
    </location>
</feature>
<sequence>LTPFHHSSSWRPHPRRGPILAEFATPGPKYWLPGTTGHTAHDPTKYRAPAYSFRGTKSPAATSCSPGPRYFIPSYITKTGKHLAPSAHVTARPKTKLQVTPGPSDYTTDNADKHVYQTAPASSLKFRPKDVKSFRTPGPGTYTLPRVLGPHTVYTHAEPSYSMKWKSLYQSCFQDLAKTPGPAAFANVEMDVYKRRAPKYSMGLRTKLAGTGMIPGPADYFPGKLSVTKARDPAFTFGLRHSVYKASLIPETPLD</sequence>
<dbReference type="InterPro" id="IPR010736">
    <property type="entry name" value="SHIPPO-rpt"/>
</dbReference>
<evidence type="ECO:0000256" key="1">
    <source>
        <dbReference type="SAM" id="MobiDB-lite"/>
    </source>
</evidence>
<dbReference type="PANTHER" id="PTHR21580">
    <property type="entry name" value="SHIPPO-1-RELATED"/>
    <property type="match status" value="1"/>
</dbReference>
<dbReference type="Ensembl" id="ENSZLMT00000004867.1">
    <property type="protein sequence ID" value="ENSZLMP00000004702.1"/>
    <property type="gene ID" value="ENSZLMG00000003355.1"/>
</dbReference>
<dbReference type="GO" id="GO:0005856">
    <property type="term" value="C:cytoskeleton"/>
    <property type="evidence" value="ECO:0007669"/>
    <property type="project" value="TreeGrafter"/>
</dbReference>
<reference evidence="2" key="2">
    <citation type="submission" date="2025-09" db="UniProtKB">
        <authorList>
            <consortium name="Ensembl"/>
        </authorList>
    </citation>
    <scope>IDENTIFICATION</scope>
</reference>
<dbReference type="InterPro" id="IPR051291">
    <property type="entry name" value="CIMAP"/>
</dbReference>
<evidence type="ECO:0008006" key="4">
    <source>
        <dbReference type="Google" id="ProtNLM"/>
    </source>
</evidence>
<dbReference type="PANTHER" id="PTHR21580:SF28">
    <property type="entry name" value="BOREALIN N-TERMINAL DOMAIN-CONTAINING PROTEIN-RELATED"/>
    <property type="match status" value="1"/>
</dbReference>
<reference evidence="2" key="1">
    <citation type="submission" date="2025-08" db="UniProtKB">
        <authorList>
            <consortium name="Ensembl"/>
        </authorList>
    </citation>
    <scope>IDENTIFICATION</scope>
</reference>